<feature type="compositionally biased region" description="Low complexity" evidence="1">
    <location>
        <begin position="1305"/>
        <end position="1315"/>
    </location>
</feature>
<comment type="caution">
    <text evidence="2">The sequence shown here is derived from an EMBL/GenBank/DDBJ whole genome shotgun (WGS) entry which is preliminary data.</text>
</comment>
<feature type="region of interest" description="Disordered" evidence="1">
    <location>
        <begin position="1281"/>
        <end position="1315"/>
    </location>
</feature>
<evidence type="ECO:0000256" key="1">
    <source>
        <dbReference type="SAM" id="MobiDB-lite"/>
    </source>
</evidence>
<accession>A0ABQ9GJZ9</accession>
<feature type="region of interest" description="Disordered" evidence="1">
    <location>
        <begin position="1389"/>
        <end position="1409"/>
    </location>
</feature>
<dbReference type="EMBL" id="JARBHB010000011">
    <property type="protein sequence ID" value="KAJ8872356.1"/>
    <property type="molecule type" value="Genomic_DNA"/>
</dbReference>
<proteinExistence type="predicted"/>
<keyword evidence="3" id="KW-1185">Reference proteome</keyword>
<organism evidence="2 3">
    <name type="scientific">Dryococelus australis</name>
    <dbReference type="NCBI Taxonomy" id="614101"/>
    <lineage>
        <taxon>Eukaryota</taxon>
        <taxon>Metazoa</taxon>
        <taxon>Ecdysozoa</taxon>
        <taxon>Arthropoda</taxon>
        <taxon>Hexapoda</taxon>
        <taxon>Insecta</taxon>
        <taxon>Pterygota</taxon>
        <taxon>Neoptera</taxon>
        <taxon>Polyneoptera</taxon>
        <taxon>Phasmatodea</taxon>
        <taxon>Verophasmatodea</taxon>
        <taxon>Anareolatae</taxon>
        <taxon>Phasmatidae</taxon>
        <taxon>Eurycanthinae</taxon>
        <taxon>Dryococelus</taxon>
    </lineage>
</organism>
<protein>
    <submittedName>
        <fullName evidence="2">Uncharacterized protein</fullName>
    </submittedName>
</protein>
<reference evidence="2 3" key="1">
    <citation type="submission" date="2023-02" db="EMBL/GenBank/DDBJ databases">
        <title>LHISI_Scaffold_Assembly.</title>
        <authorList>
            <person name="Stuart O.P."/>
            <person name="Cleave R."/>
            <person name="Magrath M.J.L."/>
            <person name="Mikheyev A.S."/>
        </authorList>
    </citation>
    <scope>NUCLEOTIDE SEQUENCE [LARGE SCALE GENOMIC DNA]</scope>
    <source>
        <strain evidence="2">Daus_M_001</strain>
        <tissue evidence="2">Leg muscle</tissue>
    </source>
</reference>
<dbReference type="Proteomes" id="UP001159363">
    <property type="component" value="Chromosome 10"/>
</dbReference>
<evidence type="ECO:0000313" key="3">
    <source>
        <dbReference type="Proteomes" id="UP001159363"/>
    </source>
</evidence>
<name>A0ABQ9GJZ9_9NEOP</name>
<sequence>MCYGYFVPGNSPLSLLPEFKGGEKRDISEKTRRTASSFGTIPTCENPGVSRPGNDHVSPWREATRSRCRLVLLFPLFLANKYAEFFQDATGSSRWGRKGCVHLSYYVVPCLIMEKFLAHSAISASQRSEERYTKHQRELQSAARILQRSVSRERQRTTERTESCPANENVYRKSGLDFHLLGGSRCAGMVQCSLVRGNRSELLTVSQMMYLVALYCTAVICESLSGAWYQFSRIDSVQDLVAVEAKYRKHCNLQFFSSGTRDGETDKLARNDERQFFIDNLFTLTESFSKSSSTNRCSYSRNYMKEKLKSHYHNGVVITDLAGKSSVVNFKGTADQLLHDKWYSNSKSSSTEARLQIVKSSVEILKEDICSHVDLGHSSLLCSLLSVCTGIVIMLSNSLLKYLAVLAEVYRYEQSVLDQKNSGGHSAALFTQFCSDNANFNINTCDALEKLCGISNTSSALFDEISTRKTAKSSLAMVLKSCDVTSENLSADCKAVVDGGYLSHVLVWPRLSTFDQIWHHAIQCSGDTDNTIAAIALQYDTSCGVKVIATDTDVLAMLTARANNDTHIKVLHPSPGKTTGKIFSISAIQRGIGEIKNYILFCHAMAGSDTTSAFFGKGKKQAWNIIKSDVSIRSTVDVFIHSNADKRDIISSGEKFAMSLYKGRDNYATLDELRVHMYTRKIAKLTVSTAVSRPFIGPCCVGVEKCVCGTLVPAPEQFLNLISCNCKSDCSYICECVWARLQCGICVPSAVERRALIMLSSTMALIERTSKSKGCVDAIVDASVVSLGLGSERAKRCTGIPILHVSSGAETRDVQKLRAAASKSFVLSEAGSDVGIRDTTELPQVKSSSHFAENLTEVIFPTSLPPDTSVIIRGLYWARPEEGGESHKGEEVARKIMRGLCWARPEEGGEWHKGEEGKLALAHSCTFSVHAAGAGNHRAAYEKLNIFRPLASEQQGTHYTRPVASAAPATHLVYTVQRLGGNTARLARRSDEALGVRVGVALIAPSLLVLGRAAPSHCRYIDVYAYRESMTFIGCSCCILFRIIIFGRNLELYLPRPSIRPPMTRLVGAPLVCVVGGHGFESQLQVSLPTHQNYSIFCIHSKAEDCLGLPYTAKSRRTRQQSGVTDQNIVGTPITNTTVKCYWQKINPVFEHSVWQVRSWNALSTPHSLYGCVLHGILCKKFSGKVGISRNFGTHFASCETCLTGEFSQHAAAIQTQGPVPRAPRSQSENGYAHIKRTAIAISSLCCHLFRDQGGGVGGTGGNKSRKGITVLPDSLFCESGGRVSQDKSNLPTDLKMGMKGEPGGSTSVSDSTTGSSLLPADSVTHVYTHTRPQERPRIKETRVLSHCLVDKIQNDVTDNTLHLLFYAQLYLRRQTIVYIPRANPRLRKPVHTQGCTTRLQRDSTRGYGPPGGPMSEFSFVYELPAALSELQFWHA</sequence>
<gene>
    <name evidence="2" type="ORF">PR048_025960</name>
</gene>
<evidence type="ECO:0000313" key="2">
    <source>
        <dbReference type="EMBL" id="KAJ8872356.1"/>
    </source>
</evidence>